<evidence type="ECO:0000313" key="18">
    <source>
        <dbReference type="Proteomes" id="UP000283269"/>
    </source>
</evidence>
<proteinExistence type="inferred from homology"/>
<evidence type="ECO:0000256" key="5">
    <source>
        <dbReference type="ARBA" id="ARBA00022801"/>
    </source>
</evidence>
<dbReference type="OrthoDB" id="187139at2759"/>
<dbReference type="PANTHER" id="PTHR31736">
    <property type="match status" value="1"/>
</dbReference>
<comment type="caution">
    <text evidence="17">The sequence shown here is derived from an EMBL/GenBank/DDBJ whole genome shotgun (WGS) entry which is preliminary data.</text>
</comment>
<dbReference type="SUPFAM" id="SSF51126">
    <property type="entry name" value="Pectin lyase-like"/>
    <property type="match status" value="1"/>
</dbReference>
<feature type="chain" id="PRO_5019587024" description="galacturonan 1,4-alpha-galacturonidase" evidence="16">
    <location>
        <begin position="26"/>
        <end position="448"/>
    </location>
</feature>
<name>A0A409WKX8_PSICY</name>
<dbReference type="Proteomes" id="UP000283269">
    <property type="component" value="Unassembled WGS sequence"/>
</dbReference>
<dbReference type="PANTHER" id="PTHR31736:SF12">
    <property type="entry name" value="EXO-POLYGALACTURONASE, PUTATIVE-RELATED"/>
    <property type="match status" value="1"/>
</dbReference>
<comment type="catalytic activity">
    <reaction evidence="14">
        <text>[(1-&gt;4)-alpha-D-galacturonosyl](n) + H2O = alpha-D-galacturonate + [(1-&gt;4)-alpha-D-galacturonosyl](n-1)</text>
        <dbReference type="Rhea" id="RHEA:14117"/>
        <dbReference type="Rhea" id="RHEA-COMP:14570"/>
        <dbReference type="Rhea" id="RHEA-COMP:14572"/>
        <dbReference type="ChEBI" id="CHEBI:15377"/>
        <dbReference type="ChEBI" id="CHEBI:58658"/>
        <dbReference type="ChEBI" id="CHEBI:140523"/>
        <dbReference type="EC" id="3.2.1.67"/>
    </reaction>
</comment>
<dbReference type="EC" id="3.2.1.67" evidence="13"/>
<dbReference type="GO" id="GO:0000272">
    <property type="term" value="P:polysaccharide catabolic process"/>
    <property type="evidence" value="ECO:0007669"/>
    <property type="project" value="UniProtKB-KW"/>
</dbReference>
<gene>
    <name evidence="17" type="ORF">CVT25_002305</name>
</gene>
<keyword evidence="4 16" id="KW-0732">Signal</keyword>
<dbReference type="Gene3D" id="2.160.20.10">
    <property type="entry name" value="Single-stranded right-handed beta-helix, Pectin lyase-like"/>
    <property type="match status" value="1"/>
</dbReference>
<dbReference type="InterPro" id="IPR011050">
    <property type="entry name" value="Pectin_lyase_fold/virulence"/>
</dbReference>
<evidence type="ECO:0000256" key="3">
    <source>
        <dbReference type="ARBA" id="ARBA00022525"/>
    </source>
</evidence>
<keyword evidence="3" id="KW-0964">Secreted</keyword>
<keyword evidence="5 15" id="KW-0378">Hydrolase</keyword>
<reference evidence="17 18" key="1">
    <citation type="journal article" date="2018" name="Evol. Lett.">
        <title>Horizontal gene cluster transfer increased hallucinogenic mushroom diversity.</title>
        <authorList>
            <person name="Reynolds H.T."/>
            <person name="Vijayakumar V."/>
            <person name="Gluck-Thaler E."/>
            <person name="Korotkin H.B."/>
            <person name="Matheny P.B."/>
            <person name="Slot J.C."/>
        </authorList>
    </citation>
    <scope>NUCLEOTIDE SEQUENCE [LARGE SCALE GENOMIC DNA]</scope>
    <source>
        <strain evidence="17 18">2631</strain>
    </source>
</reference>
<dbReference type="InterPro" id="IPR012334">
    <property type="entry name" value="Pectin_lyas_fold"/>
</dbReference>
<comment type="subcellular location">
    <subcellularLocation>
        <location evidence="1">Secreted</location>
    </subcellularLocation>
</comment>
<evidence type="ECO:0000313" key="17">
    <source>
        <dbReference type="EMBL" id="PPQ79080.1"/>
    </source>
</evidence>
<keyword evidence="7" id="KW-0325">Glycoprotein</keyword>
<evidence type="ECO:0000256" key="11">
    <source>
        <dbReference type="ARBA" id="ARBA00023326"/>
    </source>
</evidence>
<evidence type="ECO:0000256" key="6">
    <source>
        <dbReference type="ARBA" id="ARBA00023157"/>
    </source>
</evidence>
<dbReference type="InterPro" id="IPR000743">
    <property type="entry name" value="Glyco_hydro_28"/>
</dbReference>
<dbReference type="AlphaFoldDB" id="A0A409WKX8"/>
<evidence type="ECO:0000256" key="2">
    <source>
        <dbReference type="ARBA" id="ARBA00008834"/>
    </source>
</evidence>
<evidence type="ECO:0000256" key="1">
    <source>
        <dbReference type="ARBA" id="ARBA00004613"/>
    </source>
</evidence>
<keyword evidence="11" id="KW-0624">Polysaccharide degradation</keyword>
<evidence type="ECO:0000256" key="8">
    <source>
        <dbReference type="ARBA" id="ARBA00023277"/>
    </source>
</evidence>
<sequence>MIALSKSHFILLIIFALLACSPTYAKVKPEPTKNCVLRPLGSGHDDTNQVDPFKKPFQDAVILGPQHLNRAFTTLPGIYSFSVLYLLGNGNWSRKMTWDLVSSKVDLKGYLNFPPDIQFWLNANNTYRVVFIQSQASWFVVTGSDFEIDAHNTGGIQGNGQTWWSYFATHTRADGDGRPISLTVWNATRGAIKNFRIESPPFWSSAVAQSKDVVIDGMYINATNEDPLYIGKNIVPNTDGTDTYRSDRISLLNWDVTCGDDCLALKGNSTNLMLRNITCRGGGGIAIGSLGQYAGMNDYVMNVDMEDLRMIRLDPNVQPNMGSGVYFKTWDGTVNGAPPTGGGGAGGLVQNVSARRVNVDRVTTPMHIYQTNNAKSGDAPSTLRFEGLHFSDWTGTGMTNKIVDIECSPAAGCSDITFSNFKVTPISGQTSQFICQNAVGVTGLPGEF</sequence>
<protein>
    <recommendedName>
        <fullName evidence="13">galacturonan 1,4-alpha-galacturonidase</fullName>
        <ecNumber evidence="13">3.2.1.67</ecNumber>
    </recommendedName>
</protein>
<dbReference type="GO" id="GO:0047911">
    <property type="term" value="F:galacturan 1,4-alpha-galacturonidase activity"/>
    <property type="evidence" value="ECO:0007669"/>
    <property type="project" value="UniProtKB-EC"/>
</dbReference>
<dbReference type="PROSITE" id="PS51257">
    <property type="entry name" value="PROKAR_LIPOPROTEIN"/>
    <property type="match status" value="1"/>
</dbReference>
<accession>A0A409WKX8</accession>
<evidence type="ECO:0000256" key="4">
    <source>
        <dbReference type="ARBA" id="ARBA00022729"/>
    </source>
</evidence>
<evidence type="ECO:0000256" key="14">
    <source>
        <dbReference type="ARBA" id="ARBA00048766"/>
    </source>
</evidence>
<evidence type="ECO:0000256" key="9">
    <source>
        <dbReference type="ARBA" id="ARBA00023295"/>
    </source>
</evidence>
<feature type="signal peptide" evidence="16">
    <location>
        <begin position="1"/>
        <end position="25"/>
    </location>
</feature>
<keyword evidence="10" id="KW-0961">Cell wall biogenesis/degradation</keyword>
<keyword evidence="6" id="KW-1015">Disulfide bond</keyword>
<dbReference type="Pfam" id="PF00295">
    <property type="entry name" value="Glyco_hydro_28"/>
    <property type="match status" value="1"/>
</dbReference>
<dbReference type="GO" id="GO:0071555">
    <property type="term" value="P:cell wall organization"/>
    <property type="evidence" value="ECO:0007669"/>
    <property type="project" value="UniProtKB-KW"/>
</dbReference>
<dbReference type="GO" id="GO:0004650">
    <property type="term" value="F:polygalacturonase activity"/>
    <property type="evidence" value="ECO:0007669"/>
    <property type="project" value="InterPro"/>
</dbReference>
<keyword evidence="8" id="KW-0119">Carbohydrate metabolism</keyword>
<dbReference type="InParanoid" id="A0A409WKX8"/>
<comment type="function">
    <text evidence="12">Specific in hydrolyzing the terminal glycosidic bond of polygalacturonic acid and oligogalacturonates.</text>
</comment>
<dbReference type="GO" id="GO:0005576">
    <property type="term" value="C:extracellular region"/>
    <property type="evidence" value="ECO:0007669"/>
    <property type="project" value="UniProtKB-SubCell"/>
</dbReference>
<evidence type="ECO:0000256" key="12">
    <source>
        <dbReference type="ARBA" id="ARBA00037312"/>
    </source>
</evidence>
<evidence type="ECO:0000256" key="15">
    <source>
        <dbReference type="RuleBase" id="RU361169"/>
    </source>
</evidence>
<dbReference type="STRING" id="93625.A0A409WKX8"/>
<evidence type="ECO:0000256" key="10">
    <source>
        <dbReference type="ARBA" id="ARBA00023316"/>
    </source>
</evidence>
<evidence type="ECO:0000256" key="16">
    <source>
        <dbReference type="SAM" id="SignalP"/>
    </source>
</evidence>
<dbReference type="EMBL" id="NHYD01003394">
    <property type="protein sequence ID" value="PPQ79080.1"/>
    <property type="molecule type" value="Genomic_DNA"/>
</dbReference>
<evidence type="ECO:0000256" key="13">
    <source>
        <dbReference type="ARBA" id="ARBA00038933"/>
    </source>
</evidence>
<keyword evidence="9 15" id="KW-0326">Glycosidase</keyword>
<comment type="similarity">
    <text evidence="2 15">Belongs to the glycosyl hydrolase 28 family.</text>
</comment>
<evidence type="ECO:0000256" key="7">
    <source>
        <dbReference type="ARBA" id="ARBA00023180"/>
    </source>
</evidence>
<organism evidence="17 18">
    <name type="scientific">Psilocybe cyanescens</name>
    <dbReference type="NCBI Taxonomy" id="93625"/>
    <lineage>
        <taxon>Eukaryota</taxon>
        <taxon>Fungi</taxon>
        <taxon>Dikarya</taxon>
        <taxon>Basidiomycota</taxon>
        <taxon>Agaricomycotina</taxon>
        <taxon>Agaricomycetes</taxon>
        <taxon>Agaricomycetidae</taxon>
        <taxon>Agaricales</taxon>
        <taxon>Agaricineae</taxon>
        <taxon>Strophariaceae</taxon>
        <taxon>Psilocybe</taxon>
    </lineage>
</organism>
<keyword evidence="18" id="KW-1185">Reference proteome</keyword>